<proteinExistence type="predicted"/>
<dbReference type="CDD" id="cd02955">
    <property type="entry name" value="SSP411"/>
    <property type="match status" value="1"/>
</dbReference>
<dbReference type="PANTHER" id="PTHR42899:SF1">
    <property type="entry name" value="SPERMATOGENESIS-ASSOCIATED PROTEIN 20"/>
    <property type="match status" value="1"/>
</dbReference>
<organism evidence="2">
    <name type="scientific">Telmatobacter sp. DSM 110680</name>
    <dbReference type="NCBI Taxonomy" id="3036704"/>
    <lineage>
        <taxon>Bacteria</taxon>
        <taxon>Pseudomonadati</taxon>
        <taxon>Acidobacteriota</taxon>
        <taxon>Terriglobia</taxon>
        <taxon>Terriglobales</taxon>
        <taxon>Acidobacteriaceae</taxon>
        <taxon>Telmatobacter</taxon>
    </lineage>
</organism>
<dbReference type="RefSeq" id="WP_348262007.1">
    <property type="nucleotide sequence ID" value="NZ_CP121196.1"/>
</dbReference>
<gene>
    <name evidence="2" type="ORF">P8935_19660</name>
</gene>
<dbReference type="PANTHER" id="PTHR42899">
    <property type="entry name" value="SPERMATOGENESIS-ASSOCIATED PROTEIN 20"/>
    <property type="match status" value="1"/>
</dbReference>
<dbReference type="InterPro" id="IPR024705">
    <property type="entry name" value="Ssp411"/>
</dbReference>
<dbReference type="SUPFAM" id="SSF48208">
    <property type="entry name" value="Six-hairpin glycosidases"/>
    <property type="match status" value="1"/>
</dbReference>
<feature type="domain" description="Spermatogenesis-associated protein 20-like TRX" evidence="1">
    <location>
        <begin position="13"/>
        <end position="173"/>
    </location>
</feature>
<dbReference type="InterPro" id="IPR036249">
    <property type="entry name" value="Thioredoxin-like_sf"/>
</dbReference>
<dbReference type="EMBL" id="CP121196">
    <property type="protein sequence ID" value="XBH16779.1"/>
    <property type="molecule type" value="Genomic_DNA"/>
</dbReference>
<dbReference type="Gene3D" id="3.40.30.10">
    <property type="entry name" value="Glutaredoxin"/>
    <property type="match status" value="1"/>
</dbReference>
<sequence>MASDSSASTLAGNQLHTASSSYLRSARHQPVHWHPWGETAFARARAENKPILLDIGAVWCHWCHVMDRESYEDAEIARIINENFIAVKVDRDERPDVDMRYQAAVSAISQQGGWPLTAFLTPDGRPYFGGTYFPRDDRYGRPGFGRVLLTMAQVWRERREEALESAASVMVAIEHNESFAARSADLNLGLVDKIAASAIAQFDARNGGFGSQPKFPHPGVLDLLLEVALHRGNQEAQQAFIVTLERMARGGVYDQLAGGFHRYSVDERWIVPHFEKMLYDNTELLRNYVHAFQSFVRTDFRQTAEEIIAWLDAVMTDRDKGGFYASQDADINLEDDGDYFTWTLDEASAVLSADELGVASRYWDIGELGDMHHNPAKNVLHRKFTVEEVATQTGRSAEEAQNLIDSSREKLIAARALRPTPFIDRTLYTSWNAMAVSAYFDAARVFRAESPRAFALLTLNRLLAEAWDGADALDHVIAYGESDGDAAAERVPGTLDDYAMTVHACIDGWIATGEMRFYNAAAKLADVMIAKFYDRTGGAFFDTAAPSDGSIPLGALTARRKPLQDSPTPAGNPTAASALLRLEELSGRGNYRQIAEETLQSFAGVVEHFGLYAGSYGLALERLLVYPAQIIVVGECPKADQFEALAMAGYAVNKTVVRLHPDELAAGELPEALAETVMQVPKPEGAAVWVLICRGRKCMPPITEVEALLKALE</sequence>
<dbReference type="PIRSF" id="PIRSF006402">
    <property type="entry name" value="UCP006402_thioredoxin"/>
    <property type="match status" value="1"/>
</dbReference>
<dbReference type="InterPro" id="IPR008928">
    <property type="entry name" value="6-hairpin_glycosidase_sf"/>
</dbReference>
<reference evidence="2" key="1">
    <citation type="submission" date="2023-03" db="EMBL/GenBank/DDBJ databases">
        <title>Edaphobacter sp.</title>
        <authorList>
            <person name="Huber K.J."/>
            <person name="Papendorf J."/>
            <person name="Pilke C."/>
            <person name="Bunk B."/>
            <person name="Sproeer C."/>
            <person name="Pester M."/>
        </authorList>
    </citation>
    <scope>NUCLEOTIDE SEQUENCE</scope>
    <source>
        <strain evidence="2">DSM 110680</strain>
    </source>
</reference>
<dbReference type="InterPro" id="IPR004879">
    <property type="entry name" value="Ssp411-like_TRX"/>
</dbReference>
<dbReference type="GO" id="GO:0005975">
    <property type="term" value="P:carbohydrate metabolic process"/>
    <property type="evidence" value="ECO:0007669"/>
    <property type="project" value="InterPro"/>
</dbReference>
<name>A0AAU7DHI7_9BACT</name>
<evidence type="ECO:0000313" key="2">
    <source>
        <dbReference type="EMBL" id="XBH16779.1"/>
    </source>
</evidence>
<accession>A0AAU7DHI7</accession>
<evidence type="ECO:0000259" key="1">
    <source>
        <dbReference type="Pfam" id="PF03190"/>
    </source>
</evidence>
<dbReference type="Pfam" id="PF03190">
    <property type="entry name" value="Thioredox_DsbH"/>
    <property type="match status" value="1"/>
</dbReference>
<dbReference type="AlphaFoldDB" id="A0AAU7DHI7"/>
<protein>
    <submittedName>
        <fullName evidence="2">Thioredoxin domain-containing protein</fullName>
    </submittedName>
</protein>
<dbReference type="SUPFAM" id="SSF52833">
    <property type="entry name" value="Thioredoxin-like"/>
    <property type="match status" value="1"/>
</dbReference>